<keyword evidence="4" id="KW-1185">Reference proteome</keyword>
<dbReference type="GO" id="GO:0016874">
    <property type="term" value="F:ligase activity"/>
    <property type="evidence" value="ECO:0007669"/>
    <property type="project" value="UniProtKB-KW"/>
</dbReference>
<dbReference type="PANTHER" id="PTHR47551:SF1">
    <property type="entry name" value="TUBULIN--TYROSINE LIGASE PBY1-RELATED"/>
    <property type="match status" value="1"/>
</dbReference>
<dbReference type="InterPro" id="IPR027746">
    <property type="entry name" value="TTL"/>
</dbReference>
<dbReference type="GO" id="GO:0000932">
    <property type="term" value="C:P-body"/>
    <property type="evidence" value="ECO:0007669"/>
    <property type="project" value="TreeGrafter"/>
</dbReference>
<dbReference type="Proteomes" id="UP000244722">
    <property type="component" value="Unassembled WGS sequence"/>
</dbReference>
<organism evidence="3 4">
    <name type="scientific">Tuber borchii</name>
    <name type="common">White truffle</name>
    <dbReference type="NCBI Taxonomy" id="42251"/>
    <lineage>
        <taxon>Eukaryota</taxon>
        <taxon>Fungi</taxon>
        <taxon>Dikarya</taxon>
        <taxon>Ascomycota</taxon>
        <taxon>Pezizomycotina</taxon>
        <taxon>Pezizomycetes</taxon>
        <taxon>Pezizales</taxon>
        <taxon>Tuberaceae</taxon>
        <taxon>Tuber</taxon>
    </lineage>
</organism>
<dbReference type="Pfam" id="PF01975">
    <property type="entry name" value="SurE"/>
    <property type="match status" value="1"/>
</dbReference>
<dbReference type="OrthoDB" id="202825at2759"/>
<dbReference type="Gene3D" id="3.40.1210.10">
    <property type="entry name" value="Survival protein SurE-like phosphatase/nucleotidase"/>
    <property type="match status" value="1"/>
</dbReference>
<dbReference type="Pfam" id="PF03133">
    <property type="entry name" value="TTL"/>
    <property type="match status" value="1"/>
</dbReference>
<comment type="caution">
    <text evidence="3">The sequence shown here is derived from an EMBL/GenBank/DDBJ whole genome shotgun (WGS) entry which is preliminary data.</text>
</comment>
<protein>
    <submittedName>
        <fullName evidence="3">Tubulin-tyrosine ligase family-domain-containing protein</fullName>
    </submittedName>
</protein>
<gene>
    <name evidence="3" type="ORF">B9Z19DRAFT_1053017</name>
</gene>
<sequence length="738" mass="82141">MHVLVVNDDGPPSQQSSPYIHSLIHELQESGVTVSVVLPHTQRSWIGKAHLIGKAIVPTYFRPGTLHTDDGTTHDRPRRDGGEEWVLVDGTPASCTQIGLNHYFKEKGPIDMVVSGPNYGRNSTALFSLSSGTVGGAMEGAVCGKHSIALSYAYSSKNHDPAIIRGASLMSVRLIKYFHTNWTPGVDLYTINVPLEGIGKPETKILYTHILPNRWIMGSSFEEAEDDEDDILDPGEREAEIRGDLGKHEHKHVGLKHKKFIWAPNFADVSRSVEESEPGNDGWAVAKGCVSITPLKANFMHYDGLVGQEIKIESIGSIDSLLSKTRLEEESSCWAIVEYEDAYVRPKIQAALKKRISHIKLAGNLAEALSENSEKVVYWSAYENIDFESVLQKPDSIICCSYIIRKALIRKHYLAQTIHQHVAKHPESPLSKAFPLACGFELDYAEFLDEALIEAYELRESLRVNEEKSEKNRQWWILKPGMSDRGQGIRLFSTEKELMAIFESFEGNEDSDEGADESNEDQGDNNGTAVITSQLRHFVAQEYIHPPLLIENRKFHIRTYVLSVGGLKVYVYKPMLALFAANQYSPPWKDSQDLTGHLTNTCLQSGEREGSVMLFWDLHVSLPGGAPALEKVWESLCRIVGETFEAAATGQRVHFQTLPNAFEIFGLDFMVGADMKVYLLEVNSYPDFKQTGDELSELIGGLFEGVVEVAVKPFVDPPAVGDGVDDLVKVLDIKLGSW</sequence>
<dbReference type="SUPFAM" id="SSF56059">
    <property type="entry name" value="Glutathione synthetase ATP-binding domain-like"/>
    <property type="match status" value="1"/>
</dbReference>
<evidence type="ECO:0000259" key="2">
    <source>
        <dbReference type="Pfam" id="PF01975"/>
    </source>
</evidence>
<feature type="compositionally biased region" description="Acidic residues" evidence="1">
    <location>
        <begin position="508"/>
        <end position="523"/>
    </location>
</feature>
<dbReference type="InterPro" id="IPR004344">
    <property type="entry name" value="TTL/TTLL_fam"/>
</dbReference>
<evidence type="ECO:0000256" key="1">
    <source>
        <dbReference type="SAM" id="MobiDB-lite"/>
    </source>
</evidence>
<evidence type="ECO:0000313" key="3">
    <source>
        <dbReference type="EMBL" id="PUU75923.1"/>
    </source>
</evidence>
<keyword evidence="3" id="KW-0436">Ligase</keyword>
<dbReference type="NCBIfam" id="TIGR00087">
    <property type="entry name" value="surE"/>
    <property type="match status" value="1"/>
</dbReference>
<dbReference type="Gene3D" id="3.30.470.20">
    <property type="entry name" value="ATP-grasp fold, B domain"/>
    <property type="match status" value="1"/>
</dbReference>
<proteinExistence type="predicted"/>
<evidence type="ECO:0000313" key="4">
    <source>
        <dbReference type="Proteomes" id="UP000244722"/>
    </source>
</evidence>
<dbReference type="InterPro" id="IPR002828">
    <property type="entry name" value="SurE-like_Pase/nucleotidase"/>
</dbReference>
<dbReference type="PROSITE" id="PS51221">
    <property type="entry name" value="TTL"/>
    <property type="match status" value="1"/>
</dbReference>
<dbReference type="AlphaFoldDB" id="A0A2T6ZKB9"/>
<dbReference type="PANTHER" id="PTHR47551">
    <property type="entry name" value="TUBULIN--TYROSINE LIGASE PBY1-RELATED"/>
    <property type="match status" value="1"/>
</dbReference>
<dbReference type="STRING" id="42251.A0A2T6ZKB9"/>
<name>A0A2T6ZKB9_TUBBO</name>
<feature type="region of interest" description="Disordered" evidence="1">
    <location>
        <begin position="508"/>
        <end position="527"/>
    </location>
</feature>
<dbReference type="InterPro" id="IPR036523">
    <property type="entry name" value="SurE-like_sf"/>
</dbReference>
<dbReference type="SUPFAM" id="SSF64167">
    <property type="entry name" value="SurE-like"/>
    <property type="match status" value="1"/>
</dbReference>
<dbReference type="EMBL" id="NESQ01000209">
    <property type="protein sequence ID" value="PUU75923.1"/>
    <property type="molecule type" value="Genomic_DNA"/>
</dbReference>
<dbReference type="GO" id="GO:0016787">
    <property type="term" value="F:hydrolase activity"/>
    <property type="evidence" value="ECO:0007669"/>
    <property type="project" value="InterPro"/>
</dbReference>
<reference evidence="3 4" key="1">
    <citation type="submission" date="2017-04" db="EMBL/GenBank/DDBJ databases">
        <title>Draft genome sequence of Tuber borchii Vittad., a whitish edible truffle.</title>
        <authorList>
            <consortium name="DOE Joint Genome Institute"/>
            <person name="Murat C."/>
            <person name="Kuo A."/>
            <person name="Barry K.W."/>
            <person name="Clum A."/>
            <person name="Dockter R.B."/>
            <person name="Fauchery L."/>
            <person name="Iotti M."/>
            <person name="Kohler A."/>
            <person name="Labutti K."/>
            <person name="Lindquist E.A."/>
            <person name="Lipzen A."/>
            <person name="Ohm R.A."/>
            <person name="Wang M."/>
            <person name="Grigoriev I.V."/>
            <person name="Zambonelli A."/>
            <person name="Martin F.M."/>
        </authorList>
    </citation>
    <scope>NUCLEOTIDE SEQUENCE [LARGE SCALE GENOMIC DNA]</scope>
    <source>
        <strain evidence="3 4">Tbo3840</strain>
    </source>
</reference>
<feature type="domain" description="Survival protein SurE-like phosphatase/nucleotidase" evidence="2">
    <location>
        <begin position="3"/>
        <end position="215"/>
    </location>
</feature>
<accession>A0A2T6ZKB9</accession>